<proteinExistence type="predicted"/>
<organism evidence="2 3">
    <name type="scientific">Eumeta variegata</name>
    <name type="common">Bagworm moth</name>
    <name type="synonym">Eumeta japonica</name>
    <dbReference type="NCBI Taxonomy" id="151549"/>
    <lineage>
        <taxon>Eukaryota</taxon>
        <taxon>Metazoa</taxon>
        <taxon>Ecdysozoa</taxon>
        <taxon>Arthropoda</taxon>
        <taxon>Hexapoda</taxon>
        <taxon>Insecta</taxon>
        <taxon>Pterygota</taxon>
        <taxon>Neoptera</taxon>
        <taxon>Endopterygota</taxon>
        <taxon>Lepidoptera</taxon>
        <taxon>Glossata</taxon>
        <taxon>Ditrysia</taxon>
        <taxon>Tineoidea</taxon>
        <taxon>Psychidae</taxon>
        <taxon>Oiketicinae</taxon>
        <taxon>Eumeta</taxon>
    </lineage>
</organism>
<feature type="domain" description="Thioester reductase (TE)" evidence="1">
    <location>
        <begin position="42"/>
        <end position="64"/>
    </location>
</feature>
<evidence type="ECO:0000313" key="3">
    <source>
        <dbReference type="Proteomes" id="UP000299102"/>
    </source>
</evidence>
<dbReference type="Gene3D" id="3.40.50.720">
    <property type="entry name" value="NAD(P)-binding Rossmann-like Domain"/>
    <property type="match status" value="1"/>
</dbReference>
<sequence>MAIDMSTEKEGGDITFEHMVDETEQLGESEIQKFFAGATALVTGGTGFLGKLLIEKLLRPVRKLQAGEVVLMAVAIALSFCVF</sequence>
<name>A0A4C1Z6K8_EUMVA</name>
<accession>A0A4C1Z6K8</accession>
<gene>
    <name evidence="2" type="ORF">EVAR_57582_1</name>
</gene>
<reference evidence="2 3" key="1">
    <citation type="journal article" date="2019" name="Commun. Biol.">
        <title>The bagworm genome reveals a unique fibroin gene that provides high tensile strength.</title>
        <authorList>
            <person name="Kono N."/>
            <person name="Nakamura H."/>
            <person name="Ohtoshi R."/>
            <person name="Tomita M."/>
            <person name="Numata K."/>
            <person name="Arakawa K."/>
        </authorList>
    </citation>
    <scope>NUCLEOTIDE SEQUENCE [LARGE SCALE GENOMIC DNA]</scope>
</reference>
<dbReference type="EMBL" id="BGZK01001614">
    <property type="protein sequence ID" value="GBP83320.1"/>
    <property type="molecule type" value="Genomic_DNA"/>
</dbReference>
<dbReference type="SUPFAM" id="SSF51735">
    <property type="entry name" value="NAD(P)-binding Rossmann-fold domains"/>
    <property type="match status" value="1"/>
</dbReference>
<comment type="caution">
    <text evidence="2">The sequence shown here is derived from an EMBL/GenBank/DDBJ whole genome shotgun (WGS) entry which is preliminary data.</text>
</comment>
<evidence type="ECO:0000259" key="1">
    <source>
        <dbReference type="Pfam" id="PF07993"/>
    </source>
</evidence>
<dbReference type="Pfam" id="PF07993">
    <property type="entry name" value="NAD_binding_4"/>
    <property type="match status" value="1"/>
</dbReference>
<keyword evidence="3" id="KW-1185">Reference proteome</keyword>
<protein>
    <submittedName>
        <fullName evidence="2">Fatty acyl-CoA reductase CG5065</fullName>
    </submittedName>
</protein>
<dbReference type="OrthoDB" id="7452523at2759"/>
<dbReference type="InterPro" id="IPR013120">
    <property type="entry name" value="FAR_NAD-bd"/>
</dbReference>
<evidence type="ECO:0000313" key="2">
    <source>
        <dbReference type="EMBL" id="GBP83320.1"/>
    </source>
</evidence>
<dbReference type="AlphaFoldDB" id="A0A4C1Z6K8"/>
<dbReference type="InterPro" id="IPR036291">
    <property type="entry name" value="NAD(P)-bd_dom_sf"/>
</dbReference>
<dbReference type="Proteomes" id="UP000299102">
    <property type="component" value="Unassembled WGS sequence"/>
</dbReference>